<sequence length="170" mass="19157">MATHWKTSPEMFVLILRRHGLDPDAVDDVARAWSAFQEFVQVPIDGIEPAEGDGDGFIVQWGRWSWNNNRPALVFSRQFAVNDAGDHAEEFWQPQHWSVELVLFFADDPAWADLGDMTWTDSMGFDFDPIGHERAGALTRIATFIETLPQVSAMWRAIPVGSALGLERAD</sequence>
<proteinExistence type="predicted"/>
<organism evidence="1 2">
    <name type="scientific">Kitasatospora cinereorecta</name>
    <dbReference type="NCBI Taxonomy" id="285560"/>
    <lineage>
        <taxon>Bacteria</taxon>
        <taxon>Bacillati</taxon>
        <taxon>Actinomycetota</taxon>
        <taxon>Actinomycetes</taxon>
        <taxon>Kitasatosporales</taxon>
        <taxon>Streptomycetaceae</taxon>
        <taxon>Kitasatospora</taxon>
    </lineage>
</organism>
<reference evidence="2" key="1">
    <citation type="journal article" date="2019" name="Int. J. Syst. Evol. Microbiol.">
        <title>The Global Catalogue of Microorganisms (GCM) 10K type strain sequencing project: providing services to taxonomists for standard genome sequencing and annotation.</title>
        <authorList>
            <consortium name="The Broad Institute Genomics Platform"/>
            <consortium name="The Broad Institute Genome Sequencing Center for Infectious Disease"/>
            <person name="Wu L."/>
            <person name="Ma J."/>
        </authorList>
    </citation>
    <scope>NUCLEOTIDE SEQUENCE [LARGE SCALE GENOMIC DNA]</scope>
    <source>
        <strain evidence="2">CGMCC 4.1622</strain>
    </source>
</reference>
<protein>
    <submittedName>
        <fullName evidence="1">Uncharacterized protein</fullName>
    </submittedName>
</protein>
<name>A0ABW0V568_9ACTN</name>
<dbReference type="EMBL" id="JBHSOC010000004">
    <property type="protein sequence ID" value="MFC5640460.1"/>
    <property type="molecule type" value="Genomic_DNA"/>
</dbReference>
<dbReference type="RefSeq" id="WP_346141377.1">
    <property type="nucleotide sequence ID" value="NZ_BAAAUA010000004.1"/>
</dbReference>
<keyword evidence="2" id="KW-1185">Reference proteome</keyword>
<evidence type="ECO:0000313" key="1">
    <source>
        <dbReference type="EMBL" id="MFC5640460.1"/>
    </source>
</evidence>
<accession>A0ABW0V568</accession>
<gene>
    <name evidence="1" type="ORF">ACFPZF_03710</name>
</gene>
<evidence type="ECO:0000313" key="2">
    <source>
        <dbReference type="Proteomes" id="UP001596066"/>
    </source>
</evidence>
<dbReference type="Proteomes" id="UP001596066">
    <property type="component" value="Unassembled WGS sequence"/>
</dbReference>
<comment type="caution">
    <text evidence="1">The sequence shown here is derived from an EMBL/GenBank/DDBJ whole genome shotgun (WGS) entry which is preliminary data.</text>
</comment>